<name>A0A7G2CW91_9TRYP</name>
<dbReference type="PANTHER" id="PTHR36812">
    <property type="entry name" value="NEUROFILAMENT TRIPLET M PROTEIN-LIKE PROTEIN"/>
    <property type="match status" value="1"/>
</dbReference>
<evidence type="ECO:0000313" key="3">
    <source>
        <dbReference type="Proteomes" id="UP000515908"/>
    </source>
</evidence>
<evidence type="ECO:0000313" key="2">
    <source>
        <dbReference type="EMBL" id="CAD2222703.1"/>
    </source>
</evidence>
<feature type="region of interest" description="Disordered" evidence="1">
    <location>
        <begin position="603"/>
        <end position="714"/>
    </location>
</feature>
<gene>
    <name evidence="2" type="ORF">ADEAN_001025000</name>
</gene>
<feature type="compositionally biased region" description="Acidic residues" evidence="1">
    <location>
        <begin position="626"/>
        <end position="636"/>
    </location>
</feature>
<dbReference type="OrthoDB" id="277765at2759"/>
<dbReference type="EMBL" id="LR877171">
    <property type="protein sequence ID" value="CAD2222703.1"/>
    <property type="molecule type" value="Genomic_DNA"/>
</dbReference>
<accession>A0A7G2CW91</accession>
<feature type="compositionally biased region" description="Basic and acidic residues" evidence="1">
    <location>
        <begin position="690"/>
        <end position="704"/>
    </location>
</feature>
<feature type="compositionally biased region" description="Basic and acidic residues" evidence="1">
    <location>
        <begin position="291"/>
        <end position="327"/>
    </location>
</feature>
<dbReference type="PANTHER" id="PTHR36812:SF9">
    <property type="entry name" value="MYB-LIKE PROTEIN X ISOFORM X1"/>
    <property type="match status" value="1"/>
</dbReference>
<feature type="compositionally biased region" description="Basic and acidic residues" evidence="1">
    <location>
        <begin position="603"/>
        <end position="618"/>
    </location>
</feature>
<sequence>MSKVPKSLNVKFEISDFQLELPKQTFESNGARVAIFVGRKGKDALTRRSKWFTISDPSELPTSTRQLATIDMSASRRASAGGVEETANITEQPSEMVVVKFGALNNVTYDVEMHPINKFDGDWVFNAKLGHPLMVFAKVITKTRPGVVGNAAQSERESNLNDMMNIDQEDMDDDFSGDDEKDLEGDQNDEDDLSVAGMKNMGLTAEQVAALTGEDRTEDQVLVEQLIREVAPIKRRYLAFPKQIDVADIVNTKAKTQEFSDRLKCKSAALLGSVLTFKVTAIVPKDEIEKHEEKAKEKEDKEAKKQREKEEKLLEKERKKREKESKKANKNAEGSYGVDVTNRDTDGGAVAHTDASAPASAETSAKKKSRNPFSLIKEGVTSVFRPEDKTQITPFPLKHKSSPFPFLILLDNFQLRQLRMPAQFYRAVHIRFGNDSNSLETFPILLLDASSPQFVKQEEYVRFDGTNHTREFLDFADSHVFIGHKHIRNVTGFDTITALQDHEKKYFERKKKLEEAAGEPIPDEPPLDSFQCQLLDVGEKFMPFPIEPAKYSANGAQGVPDKYTRIVASLIVPKTLTNVPIIDEEAERKAYIAKLKKEQKEKEKAEKEAAKQREKEAKLAAQNGETADDVAAEDSGDEHSSTGDAEKQDEEKKSEPVEEKKEEEPEEKKDEEEGEEKKDGEEGETFESEGADHVEAGESEEPPKPAEPSASTVNKIIANKTSSFQAPTYILNEEYVPRAGVEYVIKFKTGEEIRFRARRVFLPSINEFGDAAAAFNDITLNQFYDEEDSKAKAKKE</sequence>
<keyword evidence="3" id="KW-1185">Reference proteome</keyword>
<proteinExistence type="predicted"/>
<feature type="region of interest" description="Disordered" evidence="1">
    <location>
        <begin position="291"/>
        <end position="370"/>
    </location>
</feature>
<protein>
    <submittedName>
        <fullName evidence="2">Uncharacterized protein</fullName>
    </submittedName>
</protein>
<evidence type="ECO:0000256" key="1">
    <source>
        <dbReference type="SAM" id="MobiDB-lite"/>
    </source>
</evidence>
<reference evidence="2 3" key="1">
    <citation type="submission" date="2020-08" db="EMBL/GenBank/DDBJ databases">
        <authorList>
            <person name="Newling K."/>
            <person name="Davey J."/>
            <person name="Forrester S."/>
        </authorList>
    </citation>
    <scope>NUCLEOTIDE SEQUENCE [LARGE SCALE GENOMIC DNA]</scope>
    <source>
        <strain evidence="3">Crithidia deanei Carvalho (ATCC PRA-265)</strain>
    </source>
</reference>
<feature type="compositionally biased region" description="Basic and acidic residues" evidence="1">
    <location>
        <begin position="637"/>
        <end position="668"/>
    </location>
</feature>
<dbReference type="AlphaFoldDB" id="A0A7G2CW91"/>
<feature type="region of interest" description="Disordered" evidence="1">
    <location>
        <begin position="167"/>
        <end position="192"/>
    </location>
</feature>
<organism evidence="2 3">
    <name type="scientific">Angomonas deanei</name>
    <dbReference type="NCBI Taxonomy" id="59799"/>
    <lineage>
        <taxon>Eukaryota</taxon>
        <taxon>Discoba</taxon>
        <taxon>Euglenozoa</taxon>
        <taxon>Kinetoplastea</taxon>
        <taxon>Metakinetoplastina</taxon>
        <taxon>Trypanosomatida</taxon>
        <taxon>Trypanosomatidae</taxon>
        <taxon>Strigomonadinae</taxon>
        <taxon>Angomonas</taxon>
    </lineage>
</organism>
<dbReference type="Proteomes" id="UP000515908">
    <property type="component" value="Chromosome 27"/>
</dbReference>
<dbReference type="VEuPathDB" id="TriTrypDB:ADEAN_001025000"/>